<keyword evidence="2" id="KW-1185">Reference proteome</keyword>
<dbReference type="EMBL" id="UYJE01002194">
    <property type="protein sequence ID" value="VDI08504.1"/>
    <property type="molecule type" value="Genomic_DNA"/>
</dbReference>
<name>A0A8B6CQQ2_MYTGA</name>
<reference evidence="1" key="1">
    <citation type="submission" date="2018-11" db="EMBL/GenBank/DDBJ databases">
        <authorList>
            <person name="Alioto T."/>
            <person name="Alioto T."/>
        </authorList>
    </citation>
    <scope>NUCLEOTIDE SEQUENCE</scope>
</reference>
<dbReference type="AlphaFoldDB" id="A0A8B6CQQ2"/>
<feature type="non-terminal residue" evidence="1">
    <location>
        <position position="1"/>
    </location>
</feature>
<proteinExistence type="predicted"/>
<dbReference type="Proteomes" id="UP000596742">
    <property type="component" value="Unassembled WGS sequence"/>
</dbReference>
<organism evidence="1 2">
    <name type="scientific">Mytilus galloprovincialis</name>
    <name type="common">Mediterranean mussel</name>
    <dbReference type="NCBI Taxonomy" id="29158"/>
    <lineage>
        <taxon>Eukaryota</taxon>
        <taxon>Metazoa</taxon>
        <taxon>Spiralia</taxon>
        <taxon>Lophotrochozoa</taxon>
        <taxon>Mollusca</taxon>
        <taxon>Bivalvia</taxon>
        <taxon>Autobranchia</taxon>
        <taxon>Pteriomorphia</taxon>
        <taxon>Mytilida</taxon>
        <taxon>Mytiloidea</taxon>
        <taxon>Mytilidae</taxon>
        <taxon>Mytilinae</taxon>
        <taxon>Mytilus</taxon>
    </lineage>
</organism>
<comment type="caution">
    <text evidence="1">The sequence shown here is derived from an EMBL/GenBank/DDBJ whole genome shotgun (WGS) entry which is preliminary data.</text>
</comment>
<protein>
    <submittedName>
        <fullName evidence="1">Uncharacterized protein</fullName>
    </submittedName>
</protein>
<dbReference type="OrthoDB" id="6178656at2759"/>
<accession>A0A8B6CQQ2</accession>
<gene>
    <name evidence="1" type="ORF">MGAL_10B003219</name>
</gene>
<evidence type="ECO:0000313" key="1">
    <source>
        <dbReference type="EMBL" id="VDI08504.1"/>
    </source>
</evidence>
<evidence type="ECO:0000313" key="2">
    <source>
        <dbReference type="Proteomes" id="UP000596742"/>
    </source>
</evidence>
<sequence length="161" mass="18502">IFLIHCNAFTWKCPDNSQWFLRSDNKCKDQAYLCLFDTKNSIYKEICGKGEEIGREGFKYILTPNPDQVLCAASQYQPFTFTTDGNSQCVLRKSLCKSRGQILAHYGNSSTDASCRCDYRQNYDYVITPKDPCSCKPTEEDCSCHIRKCDYDKVMIAGKYQ</sequence>